<evidence type="ECO:0000256" key="10">
    <source>
        <dbReference type="ARBA" id="ARBA00023180"/>
    </source>
</evidence>
<comment type="pathway">
    <text evidence="2">Glycolipid biosynthesis; glycosylphosphatidylinositol-anchor biosynthesis.</text>
</comment>
<evidence type="ECO:0000256" key="8">
    <source>
        <dbReference type="ARBA" id="ARBA00022989"/>
    </source>
</evidence>
<keyword evidence="4" id="KW-0337">GPI-anchor biosynthesis</keyword>
<dbReference type="InterPro" id="IPR039524">
    <property type="entry name" value="PIGO/GPI13"/>
</dbReference>
<dbReference type="EMBL" id="HF935319">
    <property type="protein sequence ID" value="CCX06874.1"/>
    <property type="molecule type" value="Genomic_DNA"/>
</dbReference>
<feature type="transmembrane region" description="Helical" evidence="11">
    <location>
        <begin position="53"/>
        <end position="76"/>
    </location>
</feature>
<keyword evidence="9 11" id="KW-0472">Membrane</keyword>
<protein>
    <submittedName>
        <fullName evidence="12">Similar to GPI ethanolamine phosphate transferase 3 acc. no. O13663</fullName>
    </submittedName>
</protein>
<keyword evidence="6 11" id="KW-0812">Transmembrane</keyword>
<proteinExistence type="inferred from homology"/>
<evidence type="ECO:0000256" key="4">
    <source>
        <dbReference type="ARBA" id="ARBA00022502"/>
    </source>
</evidence>
<dbReference type="GO" id="GO:0005789">
    <property type="term" value="C:endoplasmic reticulum membrane"/>
    <property type="evidence" value="ECO:0007669"/>
    <property type="project" value="UniProtKB-SubCell"/>
</dbReference>
<dbReference type="AlphaFoldDB" id="U4L9L4"/>
<dbReference type="GO" id="GO:0006506">
    <property type="term" value="P:GPI anchor biosynthetic process"/>
    <property type="evidence" value="ECO:0007669"/>
    <property type="project" value="UniProtKB-UniPathway"/>
</dbReference>
<keyword evidence="7" id="KW-0256">Endoplasmic reticulum</keyword>
<feature type="transmembrane region" description="Helical" evidence="11">
    <location>
        <begin position="844"/>
        <end position="862"/>
    </location>
</feature>
<evidence type="ECO:0000256" key="11">
    <source>
        <dbReference type="SAM" id="Phobius"/>
    </source>
</evidence>
<gene>
    <name evidence="12" type="ORF">PCON_06461</name>
</gene>
<dbReference type="PANTHER" id="PTHR23071:SF1">
    <property type="entry name" value="GPI ETHANOLAMINE PHOSPHATE TRANSFERASE 3"/>
    <property type="match status" value="1"/>
</dbReference>
<evidence type="ECO:0000256" key="3">
    <source>
        <dbReference type="ARBA" id="ARBA00008695"/>
    </source>
</evidence>
<keyword evidence="8 11" id="KW-1133">Transmembrane helix</keyword>
<feature type="transmembrane region" description="Helical" evidence="11">
    <location>
        <begin position="737"/>
        <end position="756"/>
    </location>
</feature>
<dbReference type="Pfam" id="PF01663">
    <property type="entry name" value="Phosphodiest"/>
    <property type="match status" value="1"/>
</dbReference>
<dbReference type="eggNOG" id="KOG2126">
    <property type="taxonomic scope" value="Eukaryota"/>
</dbReference>
<organism evidence="12 13">
    <name type="scientific">Pyronema omphalodes (strain CBS 100304)</name>
    <name type="common">Pyronema confluens</name>
    <dbReference type="NCBI Taxonomy" id="1076935"/>
    <lineage>
        <taxon>Eukaryota</taxon>
        <taxon>Fungi</taxon>
        <taxon>Dikarya</taxon>
        <taxon>Ascomycota</taxon>
        <taxon>Pezizomycotina</taxon>
        <taxon>Pezizomycetes</taxon>
        <taxon>Pezizales</taxon>
        <taxon>Pyronemataceae</taxon>
        <taxon>Pyronema</taxon>
    </lineage>
</organism>
<keyword evidence="13" id="KW-1185">Reference proteome</keyword>
<feature type="transmembrane region" description="Helical" evidence="11">
    <location>
        <begin position="942"/>
        <end position="960"/>
    </location>
</feature>
<dbReference type="SUPFAM" id="SSF53649">
    <property type="entry name" value="Alkaline phosphatase-like"/>
    <property type="match status" value="1"/>
</dbReference>
<keyword evidence="10" id="KW-0325">Glycoprotein</keyword>
<feature type="transmembrane region" description="Helical" evidence="11">
    <location>
        <begin position="700"/>
        <end position="725"/>
    </location>
</feature>
<evidence type="ECO:0000256" key="5">
    <source>
        <dbReference type="ARBA" id="ARBA00022679"/>
    </source>
</evidence>
<comment type="subcellular location">
    <subcellularLocation>
        <location evidence="1">Endoplasmic reticulum membrane</location>
        <topology evidence="1">Multi-pass membrane protein</topology>
    </subcellularLocation>
</comment>
<name>U4L9L4_PYROM</name>
<dbReference type="UniPathway" id="UPA00196"/>
<feature type="transmembrane region" description="Helical" evidence="11">
    <location>
        <begin position="572"/>
        <end position="593"/>
    </location>
</feature>
<dbReference type="InterPro" id="IPR002591">
    <property type="entry name" value="Phosphodiest/P_Trfase"/>
</dbReference>
<comment type="similarity">
    <text evidence="3">Belongs to the PIGG/PIGN/PIGO family. PIGO subfamily.</text>
</comment>
<evidence type="ECO:0000256" key="1">
    <source>
        <dbReference type="ARBA" id="ARBA00004477"/>
    </source>
</evidence>
<keyword evidence="5 12" id="KW-0808">Transferase</keyword>
<dbReference type="GO" id="GO:0051377">
    <property type="term" value="F:mannose-ethanolamine phosphotransferase activity"/>
    <property type="evidence" value="ECO:0007669"/>
    <property type="project" value="InterPro"/>
</dbReference>
<evidence type="ECO:0000256" key="6">
    <source>
        <dbReference type="ARBA" id="ARBA00022692"/>
    </source>
</evidence>
<feature type="transmembrane region" description="Helical" evidence="11">
    <location>
        <begin position="1013"/>
        <end position="1034"/>
    </location>
</feature>
<dbReference type="STRING" id="1076935.U4L9L4"/>
<evidence type="ECO:0000256" key="7">
    <source>
        <dbReference type="ARBA" id="ARBA00022824"/>
    </source>
</evidence>
<evidence type="ECO:0000256" key="2">
    <source>
        <dbReference type="ARBA" id="ARBA00004687"/>
    </source>
</evidence>
<dbReference type="CDD" id="cd16023">
    <property type="entry name" value="GPI_EPT_3"/>
    <property type="match status" value="1"/>
</dbReference>
<dbReference type="InterPro" id="IPR017850">
    <property type="entry name" value="Alkaline_phosphatase_core_sf"/>
</dbReference>
<feature type="transmembrane region" description="Helical" evidence="11">
    <location>
        <begin position="778"/>
        <end position="797"/>
    </location>
</feature>
<evidence type="ECO:0000313" key="13">
    <source>
        <dbReference type="Proteomes" id="UP000018144"/>
    </source>
</evidence>
<feature type="transmembrane region" description="Helical" evidence="11">
    <location>
        <begin position="634"/>
        <end position="650"/>
    </location>
</feature>
<sequence length="1051" mass="115736">MSAKAEKPPSEFQQIKAKFAAADAAQATELADKRAKDKQVALRNKIARRDFTYSHGLLVALLLSFVYLHGVGIYLFTKGFLLTRLVLEHKSSCDISPLQEYGDAALPNVDNGCWHPRTFTKAVVVIIDALRYDFTVPYVPADNTSSPHHYHNTFTTPYRIASKNPENAVLLPFIADPPTTTLQRLKGLTTGTLPTFIDAGSNFAGTAIDEDNIISQLKSLGKRMAFMGDDTWMALFPGLFEEEMNHPYESLNVWDLHTVDNGVNEHIFPLLERKNATKWDVLFAHYLGVDHAGHRYGPDHFAMTEKLKQMDDVVQRLVDSIDDQTLLVVMGDHGMDSKGDHGGESQGEVEAALWMYSKKPVFGRLPKELLPQDEVRSVAQIDLVPTLSLLLGIPIPFNNLGAPIAEAFLGKRGEEGMKNLATVSRLTSAQIKRYQREYTGTKDEDIEVDALVKTTWEAGQKKWEGLQGKWAKKAPGAWAQVYSDFSSFQRETLRICKYLWARFDLVSMGAGVVVILSSILTLAIYARALKGDSIQLTGFYLGWIRTGLAAGTILSLPAAYGLAEKLEVPRLHIVLFGTAIGIVLGLLGASMVVRQRLASVLPKSGWGVLSLLFAILNSVMFGSNSFTIWEDKTITYFIATFSVCSFVSSLRRKDTRTIMMGAYHSIMLLILTRVASFSRLCREEQMPYCQSTFYVSESSSVSASWTLGLLFAMALTLPAFLGDFYSGTSSYHGPAQFYIGWAFRFGLLLVAAFWTLDSADNGSWYPQYDALIKGSKPIIAQLVLAIALIAGNVGFAWSSLCLDVEVKQTNGNGNVTFKPGTQVTSVGGRTVTILGYANVHGSRYFLLVLSWALALILLQKPMGALSLGILLYQILTVVEIVDINNLSSSSIGPVILALLGNAHFFSTGHQATLSSIQWESAFIPLTTIRYPWSPLLVAGNTLGPQILTAMAVPLIALWKAPAKRDIKETESLLSRVGRATATYILFQATIAGASMMCAGWLRRHLMLYRIFSPRFMLGAVTLLVTECVCVLMGVGAVRWNWTAVAEVFGYV</sequence>
<dbReference type="Gene3D" id="3.40.720.10">
    <property type="entry name" value="Alkaline Phosphatase, subunit A"/>
    <property type="match status" value="1"/>
</dbReference>
<feature type="transmembrane region" description="Helical" evidence="11">
    <location>
        <begin position="538"/>
        <end position="560"/>
    </location>
</feature>
<accession>U4L9L4</accession>
<feature type="transmembrane region" description="Helical" evidence="11">
    <location>
        <begin position="981"/>
        <end position="1001"/>
    </location>
</feature>
<dbReference type="Proteomes" id="UP000018144">
    <property type="component" value="Unassembled WGS sequence"/>
</dbReference>
<evidence type="ECO:0000256" key="9">
    <source>
        <dbReference type="ARBA" id="ARBA00023136"/>
    </source>
</evidence>
<dbReference type="PANTHER" id="PTHR23071">
    <property type="entry name" value="PHOSPHATIDYLINOSITOL GLYCAN"/>
    <property type="match status" value="1"/>
</dbReference>
<feature type="transmembrane region" description="Helical" evidence="11">
    <location>
        <begin position="505"/>
        <end position="526"/>
    </location>
</feature>
<evidence type="ECO:0000313" key="12">
    <source>
        <dbReference type="EMBL" id="CCX06874.1"/>
    </source>
</evidence>
<dbReference type="OMA" id="YPSFDIF"/>
<dbReference type="InterPro" id="IPR037675">
    <property type="entry name" value="PIG-O_N"/>
</dbReference>
<feature type="transmembrane region" description="Helical" evidence="11">
    <location>
        <begin position="605"/>
        <end position="622"/>
    </location>
</feature>
<dbReference type="OrthoDB" id="272139at2759"/>
<reference evidence="12 13" key="1">
    <citation type="journal article" date="2013" name="PLoS Genet.">
        <title>The genome and development-dependent transcriptomes of Pyronema confluens: a window into fungal evolution.</title>
        <authorList>
            <person name="Traeger S."/>
            <person name="Altegoer F."/>
            <person name="Freitag M."/>
            <person name="Gabaldon T."/>
            <person name="Kempken F."/>
            <person name="Kumar A."/>
            <person name="Marcet-Houben M."/>
            <person name="Poggeler S."/>
            <person name="Stajich J.E."/>
            <person name="Nowrousian M."/>
        </authorList>
    </citation>
    <scope>NUCLEOTIDE SEQUENCE [LARGE SCALE GENOMIC DNA]</scope>
    <source>
        <strain evidence="13">CBS 100304</strain>
        <tissue evidence="12">Vegetative mycelium</tissue>
    </source>
</reference>